<dbReference type="RefSeq" id="WP_371831661.1">
    <property type="nucleotide sequence ID" value="NZ_JAFBBK010000001.1"/>
</dbReference>
<gene>
    <name evidence="2" type="ORF">JOE42_000234</name>
</gene>
<dbReference type="GO" id="GO:0003677">
    <property type="term" value="F:DNA binding"/>
    <property type="evidence" value="ECO:0007669"/>
    <property type="project" value="UniProtKB-KW"/>
</dbReference>
<name>A0ABS2KNF9_9NOCA</name>
<evidence type="ECO:0000259" key="1">
    <source>
        <dbReference type="SMART" id="SM00418"/>
    </source>
</evidence>
<accession>A0ABS2KNF9</accession>
<dbReference type="InterPro" id="IPR001845">
    <property type="entry name" value="HTH_ArsR_DNA-bd_dom"/>
</dbReference>
<comment type="caution">
    <text evidence="2">The sequence shown here is derived from an EMBL/GenBank/DDBJ whole genome shotgun (WGS) entry which is preliminary data.</text>
</comment>
<organism evidence="2 3">
    <name type="scientific">Rhodococcoides corynebacterioides</name>
    <dbReference type="NCBI Taxonomy" id="53972"/>
    <lineage>
        <taxon>Bacteria</taxon>
        <taxon>Bacillati</taxon>
        <taxon>Actinomycetota</taxon>
        <taxon>Actinomycetes</taxon>
        <taxon>Mycobacteriales</taxon>
        <taxon>Nocardiaceae</taxon>
        <taxon>Rhodococcoides</taxon>
    </lineage>
</organism>
<dbReference type="InterPro" id="IPR036388">
    <property type="entry name" value="WH-like_DNA-bd_sf"/>
</dbReference>
<evidence type="ECO:0000313" key="2">
    <source>
        <dbReference type="EMBL" id="MBM7413501.1"/>
    </source>
</evidence>
<dbReference type="Gene3D" id="1.10.10.10">
    <property type="entry name" value="Winged helix-like DNA-binding domain superfamily/Winged helix DNA-binding domain"/>
    <property type="match status" value="1"/>
</dbReference>
<proteinExistence type="predicted"/>
<dbReference type="CDD" id="cd00090">
    <property type="entry name" value="HTH_ARSR"/>
    <property type="match status" value="1"/>
</dbReference>
<dbReference type="Proteomes" id="UP000703038">
    <property type="component" value="Unassembled WGS sequence"/>
</dbReference>
<protein>
    <submittedName>
        <fullName evidence="2">DNA-binding transcriptional ArsR family regulator</fullName>
    </submittedName>
</protein>
<keyword evidence="3" id="KW-1185">Reference proteome</keyword>
<feature type="domain" description="HTH arsR-type" evidence="1">
    <location>
        <begin position="66"/>
        <end position="139"/>
    </location>
</feature>
<dbReference type="SMART" id="SM00418">
    <property type="entry name" value="HTH_ARSR"/>
    <property type="match status" value="1"/>
</dbReference>
<dbReference type="Pfam" id="PF12840">
    <property type="entry name" value="HTH_20"/>
    <property type="match status" value="1"/>
</dbReference>
<reference evidence="2 3" key="1">
    <citation type="submission" date="2021-01" db="EMBL/GenBank/DDBJ databases">
        <title>Genomics of switchgrass bacterial isolates.</title>
        <authorList>
            <person name="Shade A."/>
        </authorList>
    </citation>
    <scope>NUCLEOTIDE SEQUENCE [LARGE SCALE GENOMIC DNA]</scope>
    <source>
        <strain evidence="2 3">PvP111</strain>
    </source>
</reference>
<dbReference type="EMBL" id="JAFBBK010000001">
    <property type="protein sequence ID" value="MBM7413501.1"/>
    <property type="molecule type" value="Genomic_DNA"/>
</dbReference>
<dbReference type="InterPro" id="IPR036390">
    <property type="entry name" value="WH_DNA-bd_sf"/>
</dbReference>
<evidence type="ECO:0000313" key="3">
    <source>
        <dbReference type="Proteomes" id="UP000703038"/>
    </source>
</evidence>
<keyword evidence="2" id="KW-0238">DNA-binding</keyword>
<dbReference type="InterPro" id="IPR011991">
    <property type="entry name" value="ArsR-like_HTH"/>
</dbReference>
<sequence length="151" mass="15805">MSELEARVAALEARVAALEGDPRQTATSTGGIVSYSGDVYLAGDVTWSIDYSPDAVLDLPPDRAVEVLAALGHPVRLAVVRALLRGPAVAADLQAAVGLSSVGQLYHHLKTLTSARIVEQHGRGDYRLAARTVVPALVLMLASADIAGELR</sequence>
<dbReference type="SUPFAM" id="SSF46785">
    <property type="entry name" value="Winged helix' DNA-binding domain"/>
    <property type="match status" value="1"/>
</dbReference>